<feature type="transmembrane region" description="Helical" evidence="3">
    <location>
        <begin position="314"/>
        <end position="338"/>
    </location>
</feature>
<gene>
    <name evidence="5" type="ORF">OS493_021649</name>
</gene>
<dbReference type="Gene3D" id="1.20.1250.20">
    <property type="entry name" value="MFS general substrate transporter like domains"/>
    <property type="match status" value="2"/>
</dbReference>
<keyword evidence="3" id="KW-1133">Transmembrane helix</keyword>
<dbReference type="GO" id="GO:0016020">
    <property type="term" value="C:membrane"/>
    <property type="evidence" value="ECO:0007669"/>
    <property type="project" value="UniProtKB-SubCell"/>
</dbReference>
<keyword evidence="3" id="KW-0812">Transmembrane</keyword>
<comment type="subcellular location">
    <subcellularLocation>
        <location evidence="1">Membrane</location>
        <topology evidence="1">Multi-pass membrane protein</topology>
    </subcellularLocation>
</comment>
<dbReference type="Pfam" id="PF07690">
    <property type="entry name" value="MFS_1"/>
    <property type="match status" value="1"/>
</dbReference>
<feature type="transmembrane region" description="Helical" evidence="3">
    <location>
        <begin position="157"/>
        <end position="180"/>
    </location>
</feature>
<dbReference type="GO" id="GO:0022857">
    <property type="term" value="F:transmembrane transporter activity"/>
    <property type="evidence" value="ECO:0007669"/>
    <property type="project" value="InterPro"/>
</dbReference>
<dbReference type="SUPFAM" id="SSF103473">
    <property type="entry name" value="MFS general substrate transporter"/>
    <property type="match status" value="1"/>
</dbReference>
<dbReference type="PROSITE" id="PS50850">
    <property type="entry name" value="MFS"/>
    <property type="match status" value="1"/>
</dbReference>
<dbReference type="PANTHER" id="PTHR11360:SF251">
    <property type="entry name" value="MAJOR FACILITATOR SUPERFAMILY (MFS) PROFILE DOMAIN-CONTAINING PROTEIN"/>
    <property type="match status" value="1"/>
</dbReference>
<dbReference type="InterPro" id="IPR011701">
    <property type="entry name" value="MFS"/>
</dbReference>
<evidence type="ECO:0000256" key="3">
    <source>
        <dbReference type="SAM" id="Phobius"/>
    </source>
</evidence>
<dbReference type="InterPro" id="IPR020846">
    <property type="entry name" value="MFS_dom"/>
</dbReference>
<dbReference type="InterPro" id="IPR036259">
    <property type="entry name" value="MFS_trans_sf"/>
</dbReference>
<feature type="transmembrane region" description="Helical" evidence="3">
    <location>
        <begin position="286"/>
        <end position="308"/>
    </location>
</feature>
<evidence type="ECO:0000256" key="1">
    <source>
        <dbReference type="ARBA" id="ARBA00004141"/>
    </source>
</evidence>
<dbReference type="InterPro" id="IPR050327">
    <property type="entry name" value="Proton-linked_MCT"/>
</dbReference>
<feature type="domain" description="Major facilitator superfamily (MFS) profile" evidence="4">
    <location>
        <begin position="1"/>
        <end position="340"/>
    </location>
</feature>
<feature type="transmembrane region" description="Helical" evidence="3">
    <location>
        <begin position="248"/>
        <end position="274"/>
    </location>
</feature>
<keyword evidence="3" id="KW-0472">Membrane</keyword>
<evidence type="ECO:0000313" key="6">
    <source>
        <dbReference type="Proteomes" id="UP001163046"/>
    </source>
</evidence>
<evidence type="ECO:0000259" key="4">
    <source>
        <dbReference type="PROSITE" id="PS50850"/>
    </source>
</evidence>
<protein>
    <recommendedName>
        <fullName evidence="4">Major facilitator superfamily (MFS) profile domain-containing protein</fullName>
    </recommendedName>
</protein>
<feature type="transmembrane region" description="Helical" evidence="3">
    <location>
        <begin position="76"/>
        <end position="98"/>
    </location>
</feature>
<dbReference type="Proteomes" id="UP001163046">
    <property type="component" value="Unassembled WGS sequence"/>
</dbReference>
<accession>A0A9W9YAX8</accession>
<dbReference type="EMBL" id="MU827791">
    <property type="protein sequence ID" value="KAJ7330721.1"/>
    <property type="molecule type" value="Genomic_DNA"/>
</dbReference>
<feature type="transmembrane region" description="Helical" evidence="3">
    <location>
        <begin position="46"/>
        <end position="69"/>
    </location>
</feature>
<evidence type="ECO:0000313" key="5">
    <source>
        <dbReference type="EMBL" id="KAJ7330721.1"/>
    </source>
</evidence>
<sequence>MTWLPSPLAGYLCDRFGCRITCFLGGMLCIVGLVSTSFAQSLAVMYFTYSMVFGLGACFIYNSIFLVIGKYFKQKLSVATGITALGASIGILYTAPLLQVLLDSFEWRNALRMMAASFTLVCLFSLTFNPNVEETTIIEDFNPETNNTDNEVERVDLSVFTVITISLMFGSFGIFIPFIYLVKYCEDLGITAQEASRLFIFIGLASSLARPISGRVCNDPRVNPVFIYQSSLLLAGVSAFLLPFATNYWALVVFSVAYGLSDGIFMTVPIFILLSCVDKKRVTASFSIENALYAVSAAAGGPIAGLMADQTGNYIHSFYMTGGVLMMAFFTPFVLMFINRGMARVHPTDEEEARDVEATGAGPQADVRQS</sequence>
<evidence type="ECO:0000256" key="2">
    <source>
        <dbReference type="SAM" id="MobiDB-lite"/>
    </source>
</evidence>
<feature type="transmembrane region" description="Helical" evidence="3">
    <location>
        <begin position="225"/>
        <end position="242"/>
    </location>
</feature>
<comment type="caution">
    <text evidence="5">The sequence shown here is derived from an EMBL/GenBank/DDBJ whole genome shotgun (WGS) entry which is preliminary data.</text>
</comment>
<keyword evidence="6" id="KW-1185">Reference proteome</keyword>
<name>A0A9W9YAX8_9CNID</name>
<feature type="transmembrane region" description="Helical" evidence="3">
    <location>
        <begin position="20"/>
        <end position="40"/>
    </location>
</feature>
<organism evidence="5 6">
    <name type="scientific">Desmophyllum pertusum</name>
    <dbReference type="NCBI Taxonomy" id="174260"/>
    <lineage>
        <taxon>Eukaryota</taxon>
        <taxon>Metazoa</taxon>
        <taxon>Cnidaria</taxon>
        <taxon>Anthozoa</taxon>
        <taxon>Hexacorallia</taxon>
        <taxon>Scleractinia</taxon>
        <taxon>Caryophylliina</taxon>
        <taxon>Caryophylliidae</taxon>
        <taxon>Desmophyllum</taxon>
    </lineage>
</organism>
<proteinExistence type="predicted"/>
<reference evidence="5" key="1">
    <citation type="submission" date="2023-01" db="EMBL/GenBank/DDBJ databases">
        <title>Genome assembly of the deep-sea coral Lophelia pertusa.</title>
        <authorList>
            <person name="Herrera S."/>
            <person name="Cordes E."/>
        </authorList>
    </citation>
    <scope>NUCLEOTIDE SEQUENCE</scope>
    <source>
        <strain evidence="5">USNM1676648</strain>
        <tissue evidence="5">Polyp</tissue>
    </source>
</reference>
<dbReference type="AlphaFoldDB" id="A0A9W9YAX8"/>
<dbReference type="OrthoDB" id="5988195at2759"/>
<feature type="region of interest" description="Disordered" evidence="2">
    <location>
        <begin position="348"/>
        <end position="370"/>
    </location>
</feature>
<dbReference type="PANTHER" id="PTHR11360">
    <property type="entry name" value="MONOCARBOXYLATE TRANSPORTER"/>
    <property type="match status" value="1"/>
</dbReference>